<sequence length="60" mass="7476">MYYQYRRRQVILQYPDDTYNLFRERKFKIDDEKVLMTPFQLAGAKYTDAQEAWDILKDYL</sequence>
<dbReference type="EMBL" id="MT631576">
    <property type="protein sequence ID" value="QNO54344.1"/>
    <property type="molecule type" value="Genomic_DNA"/>
</dbReference>
<organism evidence="1">
    <name type="scientific">Candidatus Methanophaga sp. ANME-1 ERB7</name>
    <dbReference type="NCBI Taxonomy" id="2759913"/>
    <lineage>
        <taxon>Archaea</taxon>
        <taxon>Methanobacteriati</taxon>
        <taxon>Methanobacteriota</taxon>
        <taxon>Stenosarchaea group</taxon>
        <taxon>Methanomicrobia</taxon>
        <taxon>Candidatus Methanophagales</taxon>
        <taxon>Candidatus Methanophagaceae</taxon>
        <taxon>Candidatus Methanophaga</taxon>
    </lineage>
</organism>
<dbReference type="AlphaFoldDB" id="A0A7G9Z260"/>
<proteinExistence type="predicted"/>
<evidence type="ECO:0000313" key="1">
    <source>
        <dbReference type="EMBL" id="QNO54344.1"/>
    </source>
</evidence>
<name>A0A7G9Z260_9EURY</name>
<protein>
    <submittedName>
        <fullName evidence="1">Uncharacterized protein</fullName>
    </submittedName>
</protein>
<accession>A0A7G9Z260</accession>
<reference evidence="1" key="1">
    <citation type="submission" date="2020-06" db="EMBL/GenBank/DDBJ databases">
        <title>Unique genomic features of the anaerobic methanotrophic archaea.</title>
        <authorList>
            <person name="Chadwick G.L."/>
            <person name="Skennerton C.T."/>
            <person name="Laso-Perez R."/>
            <person name="Leu A.O."/>
            <person name="Speth D.R."/>
            <person name="Yu H."/>
            <person name="Morgan-Lang C."/>
            <person name="Hatzenpichler R."/>
            <person name="Goudeau D."/>
            <person name="Malmstrom R."/>
            <person name="Brazelton W.J."/>
            <person name="Woyke T."/>
            <person name="Hallam S.J."/>
            <person name="Tyson G.W."/>
            <person name="Wegener G."/>
            <person name="Boetius A."/>
            <person name="Orphan V."/>
        </authorList>
    </citation>
    <scope>NUCLEOTIDE SEQUENCE</scope>
</reference>
<gene>
    <name evidence="1" type="ORF">DIMBOPOO_00016</name>
</gene>